<dbReference type="Proteomes" id="UP000283210">
    <property type="component" value="Chromosome 6"/>
</dbReference>
<protein>
    <submittedName>
        <fullName evidence="1">Uncharacterized protein</fullName>
    </submittedName>
</protein>
<name>A0A437DA05_ORYJA</name>
<proteinExistence type="predicted"/>
<dbReference type="EMBL" id="CM012442">
    <property type="protein sequence ID" value="RVE71778.1"/>
    <property type="molecule type" value="Genomic_DNA"/>
</dbReference>
<gene>
    <name evidence="1" type="ORF">OJAV_G00055300</name>
</gene>
<evidence type="ECO:0000313" key="1">
    <source>
        <dbReference type="EMBL" id="RVE71778.1"/>
    </source>
</evidence>
<organism evidence="1 2">
    <name type="scientific">Oryzias javanicus</name>
    <name type="common">Javanese ricefish</name>
    <name type="synonym">Aplocheilus javanicus</name>
    <dbReference type="NCBI Taxonomy" id="123683"/>
    <lineage>
        <taxon>Eukaryota</taxon>
        <taxon>Metazoa</taxon>
        <taxon>Chordata</taxon>
        <taxon>Craniata</taxon>
        <taxon>Vertebrata</taxon>
        <taxon>Euteleostomi</taxon>
        <taxon>Actinopterygii</taxon>
        <taxon>Neopterygii</taxon>
        <taxon>Teleostei</taxon>
        <taxon>Neoteleostei</taxon>
        <taxon>Acanthomorphata</taxon>
        <taxon>Ovalentaria</taxon>
        <taxon>Atherinomorphae</taxon>
        <taxon>Beloniformes</taxon>
        <taxon>Adrianichthyidae</taxon>
        <taxon>Oryziinae</taxon>
        <taxon>Oryzias</taxon>
    </lineage>
</organism>
<keyword evidence="2" id="KW-1185">Reference proteome</keyword>
<sequence length="70" mass="7960">MFHRTGCDLTIITGTNVASMCIERMQNLARRLTEKIRVLSDGLTGGWKTCNSRISCAECKKREERLSLKK</sequence>
<dbReference type="AlphaFoldDB" id="A0A437DA05"/>
<reference evidence="1 2" key="2">
    <citation type="submission" date="2019-01" db="EMBL/GenBank/DDBJ databases">
        <title>A chromosome length genome reference of the Java medaka (oryzias javanicus).</title>
        <authorList>
            <person name="Herpin A."/>
            <person name="Takehana Y."/>
            <person name="Naruse K."/>
            <person name="Ansai S."/>
            <person name="Kawaguchi M."/>
        </authorList>
    </citation>
    <scope>NUCLEOTIDE SEQUENCE [LARGE SCALE GENOMIC DNA]</scope>
    <source>
        <strain evidence="1">RS831</strain>
        <tissue evidence="1">Whole body</tissue>
    </source>
</reference>
<reference evidence="1 2" key="1">
    <citation type="submission" date="2018-11" db="EMBL/GenBank/DDBJ databases">
        <authorList>
            <person name="Lopez-Roques C."/>
            <person name="Donnadieu C."/>
            <person name="Bouchez O."/>
            <person name="Klopp C."/>
            <person name="Cabau C."/>
            <person name="Zahm M."/>
        </authorList>
    </citation>
    <scope>NUCLEOTIDE SEQUENCE [LARGE SCALE GENOMIC DNA]</scope>
    <source>
        <strain evidence="1">RS831</strain>
        <tissue evidence="1">Whole body</tissue>
    </source>
</reference>
<accession>A0A437DA05</accession>
<evidence type="ECO:0000313" key="2">
    <source>
        <dbReference type="Proteomes" id="UP000283210"/>
    </source>
</evidence>